<sequence length="307" mass="34491">MIPPIQSPFLKLLVSLHLLFSLGYGFAFEGDETTENLQFHTIQVSSLQPSSTCDSSTEGSYLTWTQCKAPSGHYFKQKHPLFDPLKSKTFKRIKCSSPLCPGDESKCSSSNLCGFASVYGDNSTTEGDYSRDRLTLTNFDVIDNFFFGCAVKNIGIFHESEEDGMLGLSQYPLSIVKQTAKKHHQLFSYCIPSKPGFTGYLRFGGKRHKRLMYTTTTNYQNRTYYGIDMIGISVGGKKLPIPQTVFTKAGSIIDSGTGITRLPTNIYIPFRDAYRKAMSKYKFVNPSLIWLILAILLATEKHFSFQK</sequence>
<accession>A0ACB9L831</accession>
<dbReference type="EMBL" id="CM039437">
    <property type="protein sequence ID" value="KAI4305564.1"/>
    <property type="molecule type" value="Genomic_DNA"/>
</dbReference>
<name>A0ACB9L831_BAUVA</name>
<comment type="caution">
    <text evidence="1">The sequence shown here is derived from an EMBL/GenBank/DDBJ whole genome shotgun (WGS) entry which is preliminary data.</text>
</comment>
<organism evidence="1 2">
    <name type="scientific">Bauhinia variegata</name>
    <name type="common">Purple orchid tree</name>
    <name type="synonym">Phanera variegata</name>
    <dbReference type="NCBI Taxonomy" id="167791"/>
    <lineage>
        <taxon>Eukaryota</taxon>
        <taxon>Viridiplantae</taxon>
        <taxon>Streptophyta</taxon>
        <taxon>Embryophyta</taxon>
        <taxon>Tracheophyta</taxon>
        <taxon>Spermatophyta</taxon>
        <taxon>Magnoliopsida</taxon>
        <taxon>eudicotyledons</taxon>
        <taxon>Gunneridae</taxon>
        <taxon>Pentapetalae</taxon>
        <taxon>rosids</taxon>
        <taxon>fabids</taxon>
        <taxon>Fabales</taxon>
        <taxon>Fabaceae</taxon>
        <taxon>Cercidoideae</taxon>
        <taxon>Cercideae</taxon>
        <taxon>Bauhiniinae</taxon>
        <taxon>Bauhinia</taxon>
    </lineage>
</organism>
<proteinExistence type="predicted"/>
<reference evidence="1 2" key="1">
    <citation type="journal article" date="2022" name="DNA Res.">
        <title>Chromosomal-level genome assembly of the orchid tree Bauhinia variegata (Leguminosae; Cercidoideae) supports the allotetraploid origin hypothesis of Bauhinia.</title>
        <authorList>
            <person name="Zhong Y."/>
            <person name="Chen Y."/>
            <person name="Zheng D."/>
            <person name="Pang J."/>
            <person name="Liu Y."/>
            <person name="Luo S."/>
            <person name="Meng S."/>
            <person name="Qian L."/>
            <person name="Wei D."/>
            <person name="Dai S."/>
            <person name="Zhou R."/>
        </authorList>
    </citation>
    <scope>NUCLEOTIDE SEQUENCE [LARGE SCALE GENOMIC DNA]</scope>
    <source>
        <strain evidence="1">BV-YZ2020</strain>
    </source>
</reference>
<dbReference type="Proteomes" id="UP000828941">
    <property type="component" value="Chromosome 12"/>
</dbReference>
<gene>
    <name evidence="1" type="ORF">L6164_028925</name>
</gene>
<protein>
    <submittedName>
        <fullName evidence="1">Uncharacterized protein</fullName>
    </submittedName>
</protein>
<evidence type="ECO:0000313" key="1">
    <source>
        <dbReference type="EMBL" id="KAI4305564.1"/>
    </source>
</evidence>
<evidence type="ECO:0000313" key="2">
    <source>
        <dbReference type="Proteomes" id="UP000828941"/>
    </source>
</evidence>
<keyword evidence="2" id="KW-1185">Reference proteome</keyword>